<accession>A0A3N2CTS4</accession>
<dbReference type="AlphaFoldDB" id="A0A3N2CTS4"/>
<name>A0A3N2CTS4_9ACTN</name>
<evidence type="ECO:0000256" key="3">
    <source>
        <dbReference type="SAM" id="MobiDB-lite"/>
    </source>
</evidence>
<dbReference type="EMBL" id="RKHO01000001">
    <property type="protein sequence ID" value="ROR90927.1"/>
    <property type="molecule type" value="Genomic_DNA"/>
</dbReference>
<gene>
    <name evidence="5" type="ORF">EDD33_1782</name>
</gene>
<proteinExistence type="predicted"/>
<dbReference type="InterPro" id="IPR003812">
    <property type="entry name" value="Fido"/>
</dbReference>
<dbReference type="Pfam" id="PF02661">
    <property type="entry name" value="Fic"/>
    <property type="match status" value="1"/>
</dbReference>
<feature type="active site" evidence="1">
    <location>
        <position position="207"/>
    </location>
</feature>
<organism evidence="5 6">
    <name type="scientific">Nocardioides aurantiacus</name>
    <dbReference type="NCBI Taxonomy" id="86796"/>
    <lineage>
        <taxon>Bacteria</taxon>
        <taxon>Bacillati</taxon>
        <taxon>Actinomycetota</taxon>
        <taxon>Actinomycetes</taxon>
        <taxon>Propionibacteriales</taxon>
        <taxon>Nocardioidaceae</taxon>
        <taxon>Nocardioides</taxon>
    </lineage>
</organism>
<keyword evidence="2" id="KW-0067">ATP-binding</keyword>
<dbReference type="PROSITE" id="PS51459">
    <property type="entry name" value="FIDO"/>
    <property type="match status" value="1"/>
</dbReference>
<comment type="caution">
    <text evidence="5">The sequence shown here is derived from an EMBL/GenBank/DDBJ whole genome shotgun (WGS) entry which is preliminary data.</text>
</comment>
<keyword evidence="6" id="KW-1185">Reference proteome</keyword>
<dbReference type="SUPFAM" id="SSF140931">
    <property type="entry name" value="Fic-like"/>
    <property type="match status" value="1"/>
</dbReference>
<evidence type="ECO:0000256" key="2">
    <source>
        <dbReference type="PIRSR" id="PIRSR640198-2"/>
    </source>
</evidence>
<evidence type="ECO:0000313" key="6">
    <source>
        <dbReference type="Proteomes" id="UP000281738"/>
    </source>
</evidence>
<dbReference type="InterPro" id="IPR040198">
    <property type="entry name" value="Fido_containing"/>
</dbReference>
<evidence type="ECO:0000256" key="1">
    <source>
        <dbReference type="PIRSR" id="PIRSR640198-1"/>
    </source>
</evidence>
<feature type="domain" description="Fido" evidence="4">
    <location>
        <begin position="119"/>
        <end position="276"/>
    </location>
</feature>
<dbReference type="InterPro" id="IPR036597">
    <property type="entry name" value="Fido-like_dom_sf"/>
</dbReference>
<protein>
    <submittedName>
        <fullName evidence="5">Fic family protein</fullName>
    </submittedName>
</protein>
<sequence>MCLEDDWGSSVESFVDLDRCLGSVPGAVVTKLARVDVGRGREELFRNQLPALLTELANRARVASITASSALEGIVVSDQSRAAVIISGKAAVLRTRSEQELAGYRAALDYLFGNEWRPLNVGLLLHLHRELFANTKSSGGHFKDTDNLVVDRSPDGTVDVRFVPVPASRTKYYTAELVDRYRDALTTGDHHPVLLIGLFVLDLLTIHPFEDGNGRVVRALTNALLDDTGYTVGKYVSLEQLIAETADTYYAALLGSTHGWHERTNDPWPWLSYFVDVLSRAYERFEQGTAAQRSTGTKQDRVREYVTQHAPQIFKIGDIRAALPGVSDPTIRLALDQLKREGSARPEGTGRAAAWVKTRRDQ</sequence>
<dbReference type="PANTHER" id="PTHR13504:SF38">
    <property type="entry name" value="FIDO DOMAIN-CONTAINING PROTEIN"/>
    <property type="match status" value="1"/>
</dbReference>
<feature type="region of interest" description="Disordered" evidence="3">
    <location>
        <begin position="340"/>
        <end position="362"/>
    </location>
</feature>
<dbReference type="GO" id="GO:0005524">
    <property type="term" value="F:ATP binding"/>
    <property type="evidence" value="ECO:0007669"/>
    <property type="project" value="UniProtKB-KW"/>
</dbReference>
<keyword evidence="2" id="KW-0547">Nucleotide-binding</keyword>
<dbReference type="PANTHER" id="PTHR13504">
    <property type="entry name" value="FIDO DOMAIN-CONTAINING PROTEIN DDB_G0283145"/>
    <property type="match status" value="1"/>
</dbReference>
<evidence type="ECO:0000313" key="5">
    <source>
        <dbReference type="EMBL" id="ROR90927.1"/>
    </source>
</evidence>
<evidence type="ECO:0000259" key="4">
    <source>
        <dbReference type="PROSITE" id="PS51459"/>
    </source>
</evidence>
<reference evidence="5 6" key="1">
    <citation type="submission" date="2018-11" db="EMBL/GenBank/DDBJ databases">
        <title>Sequencing the genomes of 1000 actinobacteria strains.</title>
        <authorList>
            <person name="Klenk H.-P."/>
        </authorList>
    </citation>
    <scope>NUCLEOTIDE SEQUENCE [LARGE SCALE GENOMIC DNA]</scope>
    <source>
        <strain evidence="5 6">DSM 12652</strain>
    </source>
</reference>
<feature type="binding site" evidence="2">
    <location>
        <begin position="211"/>
        <end position="218"/>
    </location>
    <ligand>
        <name>ATP</name>
        <dbReference type="ChEBI" id="CHEBI:30616"/>
    </ligand>
</feature>
<dbReference type="Proteomes" id="UP000281738">
    <property type="component" value="Unassembled WGS sequence"/>
</dbReference>
<dbReference type="Gene3D" id="1.10.3290.10">
    <property type="entry name" value="Fido-like domain"/>
    <property type="match status" value="1"/>
</dbReference>